<feature type="domain" description="5'-Nucleotidase C-terminal" evidence="13">
    <location>
        <begin position="379"/>
        <end position="573"/>
    </location>
</feature>
<evidence type="ECO:0000313" key="15">
    <source>
        <dbReference type="Proteomes" id="UP000012081"/>
    </source>
</evidence>
<comment type="caution">
    <text evidence="14">The sequence shown here is derived from an EMBL/GenBank/DDBJ whole genome shotgun (WGS) entry which is preliminary data.</text>
</comment>
<dbReference type="STRING" id="1300222.I532_08352"/>
<dbReference type="FunFam" id="3.60.21.10:FF:000037">
    <property type="entry name" value="Bifunctional 2',3'-cyclic-nucleotide 2'-phosphodiesterase/3'-nucleotidase"/>
    <property type="match status" value="1"/>
</dbReference>
<evidence type="ECO:0000256" key="8">
    <source>
        <dbReference type="ARBA" id="ARBA00022741"/>
    </source>
</evidence>
<dbReference type="PROSITE" id="PS00786">
    <property type="entry name" value="5_NUCLEOTIDASE_2"/>
    <property type="match status" value="1"/>
</dbReference>
<evidence type="ECO:0000256" key="6">
    <source>
        <dbReference type="ARBA" id="ARBA00022723"/>
    </source>
</evidence>
<dbReference type="NCBIfam" id="NF006938">
    <property type="entry name" value="PRK09420.1"/>
    <property type="match status" value="1"/>
</dbReference>
<dbReference type="GO" id="GO:0008254">
    <property type="term" value="F:3'-nucleotidase activity"/>
    <property type="evidence" value="ECO:0007669"/>
    <property type="project" value="UniProtKB-EC"/>
</dbReference>
<evidence type="ECO:0000256" key="9">
    <source>
        <dbReference type="ARBA" id="ARBA00022801"/>
    </source>
</evidence>
<evidence type="ECO:0000259" key="13">
    <source>
        <dbReference type="Pfam" id="PF02872"/>
    </source>
</evidence>
<evidence type="ECO:0000259" key="12">
    <source>
        <dbReference type="Pfam" id="PF00149"/>
    </source>
</evidence>
<dbReference type="RefSeq" id="WP_003387592.1">
    <property type="nucleotide sequence ID" value="NZ_APBN01000003.1"/>
</dbReference>
<dbReference type="InterPro" id="IPR004843">
    <property type="entry name" value="Calcineurin-like_PHP"/>
</dbReference>
<organism evidence="14 15">
    <name type="scientific">Brevibacillus borstelensis AK1</name>
    <dbReference type="NCBI Taxonomy" id="1300222"/>
    <lineage>
        <taxon>Bacteria</taxon>
        <taxon>Bacillati</taxon>
        <taxon>Bacillota</taxon>
        <taxon>Bacilli</taxon>
        <taxon>Bacillales</taxon>
        <taxon>Paenibacillaceae</taxon>
        <taxon>Brevibacillus</taxon>
    </lineage>
</organism>
<dbReference type="InterPro" id="IPR008334">
    <property type="entry name" value="5'-Nucleotdase_C"/>
</dbReference>
<dbReference type="NCBIfam" id="TIGR01390">
    <property type="entry name" value="CycNucDiestase"/>
    <property type="match status" value="1"/>
</dbReference>
<keyword evidence="9 11" id="KW-0378">Hydrolase</keyword>
<proteinExistence type="inferred from homology"/>
<dbReference type="EMBL" id="APBN01000003">
    <property type="protein sequence ID" value="EMT52776.1"/>
    <property type="molecule type" value="Genomic_DNA"/>
</dbReference>
<dbReference type="PATRIC" id="fig|1300222.3.peg.1717"/>
<comment type="catalytic activity">
    <reaction evidence="2">
        <text>a nucleoside 2',3'-cyclic phosphate + H2O = a nucleoside 3'-phosphate + H(+)</text>
        <dbReference type="Rhea" id="RHEA:19621"/>
        <dbReference type="ChEBI" id="CHEBI:15377"/>
        <dbReference type="ChEBI" id="CHEBI:15378"/>
        <dbReference type="ChEBI" id="CHEBI:66949"/>
        <dbReference type="ChEBI" id="CHEBI:66954"/>
        <dbReference type="EC" id="3.1.4.16"/>
    </reaction>
</comment>
<evidence type="ECO:0000256" key="4">
    <source>
        <dbReference type="ARBA" id="ARBA00004196"/>
    </source>
</evidence>
<protein>
    <submittedName>
        <fullName evidence="14">2',3'-cyclic-nucleotide 2'-phosphodiesterase</fullName>
    </submittedName>
</protein>
<dbReference type="GO" id="GO:0030288">
    <property type="term" value="C:outer membrane-bounded periplasmic space"/>
    <property type="evidence" value="ECO:0007669"/>
    <property type="project" value="TreeGrafter"/>
</dbReference>
<gene>
    <name evidence="14" type="ORF">I532_08352</name>
</gene>
<sequence>MKKVSTGKLVGCLLTASLAVGVLSFPYNTVSANAEATLKLRLLETTDLHTNIVNYDYYQDKLTDEFGLAKTATLIKAARDEAKNSMLFDNGDLIQGNPLGDYVAKIEPLKDGQTHPVYKAMNLLNYDAGNIGNHEFNFGLEHLQRSLKGSKFPYVNANVYVDDKDKNPDNDKNYFTPYLILDRTFKDEAGKDVKLKVGVIGFVPPQIMNWDKENLQGKVIAKDIVETAKKFVPEMKKKGADLIVAIPHSGIGPVEAGPDLENASYQLTKVDGIDAVLFGHSHSVFPGAGFENIPGVDNEKGLINGKPAVMPGFWGSHLGVIDLTLKKENGKWTVAEATTKAVPIYDKTEKKSLADADQKIVEAVKEDHDHTVAWVRSSVGTTTSPIFSYFALVQDDPSIQIVTNAQKWFVEKNIKGTEYENIPVLSAGAPFKAGGRNGAAYYTNIPAGTIAIKNVSDLYIYPNTLKGVLVNGAQLKDWLERSAGQFNQIDVKKTEEQPLINEAFPTYNFDVIDGVTYQIDVTQPSKFDLEGKVVNPNANRIKNLQYEGKPVKPEDKFIIVTNNYRANNGGKFPGADGTTIVIDSPDENRQIVIDYILSQKEINPAADNNWSFAPVKEKVNVTFTTSPDAKPFAEKMPHLKYLNTLESGFAKFSIDLSKAGSK</sequence>
<evidence type="ECO:0000256" key="2">
    <source>
        <dbReference type="ARBA" id="ARBA00001730"/>
    </source>
</evidence>
<dbReference type="GO" id="GO:0009166">
    <property type="term" value="P:nucleotide catabolic process"/>
    <property type="evidence" value="ECO:0007669"/>
    <property type="project" value="InterPro"/>
</dbReference>
<dbReference type="GO" id="GO:0000166">
    <property type="term" value="F:nucleotide binding"/>
    <property type="evidence" value="ECO:0007669"/>
    <property type="project" value="UniProtKB-KW"/>
</dbReference>
<dbReference type="PANTHER" id="PTHR11575">
    <property type="entry name" value="5'-NUCLEOTIDASE-RELATED"/>
    <property type="match status" value="1"/>
</dbReference>
<keyword evidence="15" id="KW-1185">Reference proteome</keyword>
<name>M8E0F5_9BACL</name>
<comment type="similarity">
    <text evidence="5 11">Belongs to the 5'-nucleotidase family.</text>
</comment>
<comment type="catalytic activity">
    <reaction evidence="1">
        <text>a ribonucleoside 3'-phosphate + H2O = a ribonucleoside + phosphate</text>
        <dbReference type="Rhea" id="RHEA:10144"/>
        <dbReference type="ChEBI" id="CHEBI:13197"/>
        <dbReference type="ChEBI" id="CHEBI:15377"/>
        <dbReference type="ChEBI" id="CHEBI:18254"/>
        <dbReference type="ChEBI" id="CHEBI:43474"/>
        <dbReference type="EC" id="3.1.3.6"/>
    </reaction>
</comment>
<evidence type="ECO:0000256" key="3">
    <source>
        <dbReference type="ARBA" id="ARBA00001968"/>
    </source>
</evidence>
<dbReference type="InterPro" id="IPR006294">
    <property type="entry name" value="Cyc_nuc_PDE_nucleotidase"/>
</dbReference>
<dbReference type="GeneID" id="89500779"/>
<dbReference type="Pfam" id="PF00149">
    <property type="entry name" value="Metallophos"/>
    <property type="match status" value="1"/>
</dbReference>
<accession>M8E0F5</accession>
<evidence type="ECO:0000313" key="14">
    <source>
        <dbReference type="EMBL" id="EMT52776.1"/>
    </source>
</evidence>
<dbReference type="InterPro" id="IPR006146">
    <property type="entry name" value="5'-Nucleotdase_CS"/>
</dbReference>
<keyword evidence="7" id="KW-0732">Signal</keyword>
<dbReference type="AlphaFoldDB" id="M8E0F5"/>
<dbReference type="Pfam" id="PF02872">
    <property type="entry name" value="5_nucleotid_C"/>
    <property type="match status" value="1"/>
</dbReference>
<dbReference type="GO" id="GO:0046872">
    <property type="term" value="F:metal ion binding"/>
    <property type="evidence" value="ECO:0007669"/>
    <property type="project" value="UniProtKB-KW"/>
</dbReference>
<comment type="subcellular location">
    <subcellularLocation>
        <location evidence="4">Cell envelope</location>
    </subcellularLocation>
</comment>
<dbReference type="SUPFAM" id="SSF56300">
    <property type="entry name" value="Metallo-dependent phosphatases"/>
    <property type="match status" value="1"/>
</dbReference>
<dbReference type="InterPro" id="IPR041827">
    <property type="entry name" value="CpdB_N"/>
</dbReference>
<evidence type="ECO:0000256" key="7">
    <source>
        <dbReference type="ARBA" id="ARBA00022729"/>
    </source>
</evidence>
<evidence type="ECO:0000256" key="5">
    <source>
        <dbReference type="ARBA" id="ARBA00006654"/>
    </source>
</evidence>
<reference evidence="14 15" key="1">
    <citation type="submission" date="2013-03" db="EMBL/GenBank/DDBJ databases">
        <title>Assembly of a new bacterial strain Brevibacillus borstelensis AK1.</title>
        <authorList>
            <person name="Rajan I."/>
            <person name="PoliReddy D."/>
            <person name="Sugumar T."/>
            <person name="Rathinam K."/>
            <person name="Alqarawi S."/>
            <person name="Khalil A.B."/>
            <person name="Sivakumar N."/>
        </authorList>
    </citation>
    <scope>NUCLEOTIDE SEQUENCE [LARGE SCALE GENOMIC DNA]</scope>
    <source>
        <strain evidence="14 15">AK1</strain>
    </source>
</reference>
<dbReference type="Gene3D" id="3.90.780.10">
    <property type="entry name" value="5'-Nucleotidase, C-terminal domain"/>
    <property type="match status" value="1"/>
</dbReference>
<comment type="cofactor">
    <cofactor evidence="3">
        <name>a divalent metal cation</name>
        <dbReference type="ChEBI" id="CHEBI:60240"/>
    </cofactor>
</comment>
<dbReference type="CDD" id="cd07410">
    <property type="entry name" value="MPP_CpdB_N"/>
    <property type="match status" value="1"/>
</dbReference>
<dbReference type="Proteomes" id="UP000012081">
    <property type="component" value="Unassembled WGS sequence"/>
</dbReference>
<dbReference type="InterPro" id="IPR036907">
    <property type="entry name" value="5'-Nucleotdase_C_sf"/>
</dbReference>
<dbReference type="PANTHER" id="PTHR11575:SF6">
    <property type="entry name" value="2',3'-CYCLIC-NUCLEOTIDE 2'-PHOSPHODIESTERASE_3'-NUCLEOTIDASE"/>
    <property type="match status" value="1"/>
</dbReference>
<dbReference type="SUPFAM" id="SSF55816">
    <property type="entry name" value="5'-nucleotidase (syn. UDP-sugar hydrolase), C-terminal domain"/>
    <property type="match status" value="1"/>
</dbReference>
<dbReference type="GO" id="GO:0008663">
    <property type="term" value="F:2',3'-cyclic-nucleotide 2'-phosphodiesterase activity"/>
    <property type="evidence" value="ECO:0007669"/>
    <property type="project" value="UniProtKB-EC"/>
</dbReference>
<keyword evidence="6" id="KW-0479">Metal-binding</keyword>
<evidence type="ECO:0000256" key="10">
    <source>
        <dbReference type="ARBA" id="ARBA00023268"/>
    </source>
</evidence>
<evidence type="ECO:0000256" key="11">
    <source>
        <dbReference type="RuleBase" id="RU362119"/>
    </source>
</evidence>
<dbReference type="InterPro" id="IPR029052">
    <property type="entry name" value="Metallo-depent_PP-like"/>
</dbReference>
<evidence type="ECO:0000256" key="1">
    <source>
        <dbReference type="ARBA" id="ARBA00000527"/>
    </source>
</evidence>
<feature type="domain" description="Calcineurin-like phosphoesterase" evidence="12">
    <location>
        <begin position="41"/>
        <end position="283"/>
    </location>
</feature>
<keyword evidence="10" id="KW-0511">Multifunctional enzyme</keyword>
<dbReference type="PRINTS" id="PR01607">
    <property type="entry name" value="APYRASEFAMLY"/>
</dbReference>
<dbReference type="Gene3D" id="3.60.21.10">
    <property type="match status" value="1"/>
</dbReference>
<dbReference type="OrthoDB" id="9775118at2"/>
<keyword evidence="8 11" id="KW-0547">Nucleotide-binding</keyword>
<dbReference type="InterPro" id="IPR006179">
    <property type="entry name" value="5_nucleotidase/apyrase"/>
</dbReference>